<gene>
    <name evidence="1" type="ordered locus">Cgl1811</name>
</gene>
<dbReference type="Pfam" id="PF12686">
    <property type="entry name" value="DUF3800"/>
    <property type="match status" value="1"/>
</dbReference>
<proteinExistence type="predicted"/>
<dbReference type="RefSeq" id="WP_011014653.1">
    <property type="nucleotide sequence ID" value="NC_003450.3"/>
</dbReference>
<accession>Q6M4G9</accession>
<dbReference type="BioCyc" id="CORYNE:G18NG-11403-MONOMER"/>
<protein>
    <recommendedName>
        <fullName evidence="3">DUF3800 domain-containing protein</fullName>
    </recommendedName>
</protein>
<sequence>MLIVYLDEFGHVGPYISPKHKKYHENPVFGYGGFVIPEVEVRRFGGYFEHIKERLLAEEIRAANVHPRRWEKKGASLLTTKNYNKYGSEMIPALKRISRELKRSRGNVFFFGQEKPLGPVSISCESTQEREKHCLIQTIKRVGSIGASKDDEIMVIMDATEADNRTRAVSTLGSTIFSRHADKDLSRVVDIPLQADSHLYGTVQFADWICALLGRLCQYHFSESREFSWSVDLANYMFNSEIFTPNSFIWTNEHGNFKLSPQKMLQAEPYWEKRILAREKNKTKRQENKTMMSSVMEACSPEFKERYFLS</sequence>
<dbReference type="OrthoDB" id="4402049at2"/>
<dbReference type="KEGG" id="cgl:Cgl1811"/>
<dbReference type="STRING" id="196627.cg2031"/>
<evidence type="ECO:0000313" key="1">
    <source>
        <dbReference type="EMBL" id="BAB99204.1"/>
    </source>
</evidence>
<dbReference type="PATRIC" id="fig|196627.13.peg.1757"/>
<dbReference type="AlphaFoldDB" id="Q8NPK1"/>
<dbReference type="Proteomes" id="UP000000582">
    <property type="component" value="Chromosome"/>
</dbReference>
<keyword evidence="2" id="KW-1185">Reference proteome</keyword>
<dbReference type="HOGENOM" id="CLU_076308_0_0_11"/>
<evidence type="ECO:0008006" key="3">
    <source>
        <dbReference type="Google" id="ProtNLM"/>
    </source>
</evidence>
<organism evidence="1 2">
    <name type="scientific">Corynebacterium glutamicum (strain ATCC 13032 / DSM 20300 / JCM 1318 / BCRC 11384 / CCUG 27702 / LMG 3730 / NBRC 12168 / NCIMB 10025 / NRRL B-2784 / 534)</name>
    <dbReference type="NCBI Taxonomy" id="196627"/>
    <lineage>
        <taxon>Bacteria</taxon>
        <taxon>Bacillati</taxon>
        <taxon>Actinomycetota</taxon>
        <taxon>Actinomycetes</taxon>
        <taxon>Mycobacteriales</taxon>
        <taxon>Corynebacteriaceae</taxon>
        <taxon>Corynebacterium</taxon>
    </lineage>
</organism>
<dbReference type="eggNOG" id="ENOG502ZEDF">
    <property type="taxonomic scope" value="Bacteria"/>
</dbReference>
<dbReference type="EMBL" id="BA000036">
    <property type="protein sequence ID" value="BAB99204.1"/>
    <property type="molecule type" value="Genomic_DNA"/>
</dbReference>
<dbReference type="InterPro" id="IPR024524">
    <property type="entry name" value="DUF3800"/>
</dbReference>
<name>Q8NPK1_CORGL</name>
<reference evidence="2" key="1">
    <citation type="journal article" date="2003" name="Appl. Microbiol. Biotechnol.">
        <title>The Corynebacterium glutamicum genome: features and impacts on biotechnological processes.</title>
        <authorList>
            <person name="Ikeda M."/>
            <person name="Nakagawa S."/>
        </authorList>
    </citation>
    <scope>NUCLEOTIDE SEQUENCE [LARGE SCALE GENOMIC DNA]</scope>
    <source>
        <strain evidence="2">ATCC 13032 / DSM 20300 / BCRC 11384 / JCM 1318 / LMG 3730 / NCIMB 10025</strain>
    </source>
</reference>
<evidence type="ECO:0000313" key="2">
    <source>
        <dbReference type="Proteomes" id="UP000000582"/>
    </source>
</evidence>
<dbReference type="GeneID" id="1019768"/>
<accession>Q8NPK1</accession>
<dbReference type="KEGG" id="cgb:cg2031"/>